<organism evidence="1 2">
    <name type="scientific">Madurella fahalii</name>
    <dbReference type="NCBI Taxonomy" id="1157608"/>
    <lineage>
        <taxon>Eukaryota</taxon>
        <taxon>Fungi</taxon>
        <taxon>Dikarya</taxon>
        <taxon>Ascomycota</taxon>
        <taxon>Pezizomycotina</taxon>
        <taxon>Sordariomycetes</taxon>
        <taxon>Sordariomycetidae</taxon>
        <taxon>Sordariales</taxon>
        <taxon>Sordariales incertae sedis</taxon>
        <taxon>Madurella</taxon>
    </lineage>
</organism>
<protein>
    <submittedName>
        <fullName evidence="1">Uncharacterized protein</fullName>
    </submittedName>
</protein>
<evidence type="ECO:0000313" key="2">
    <source>
        <dbReference type="Proteomes" id="UP001628179"/>
    </source>
</evidence>
<sequence length="617" mass="67928">MADQEEYIRAREMQLQLQLEARRHAIPRFGPAVDGVLWSRIRPGEAGPDESPQTRILSILEFPLKPGFDVRDDSRPPRKLWDAALRYTTSIPGCCAVEWGPLLGDPPPALFCNIHWDSTAAWRKFQHSLGFSPLIGLLGSSASNRCAKVSAPGAPRLGDAPDGGATVVDVISVTFDAESASLPDRRSAFEESWEALVASVANRCDGLLRHSHAVWLENNASTFFDPTPAEAAAAKKAATFTAFLAWDGVRYDSHQAEHLCDRLRASLLSSRDGRDGPAISRKAVQLINQVLQQQEGDHDSMRQPAASLSSLASILEVGFPRRCSADLANLREHARQALARSISDARAGTRWFPSPQGSFISQGELYDGNIPMIPEWRRTWEGYYGYHLVDVIWMQVNPGALPTQGPRIYSQLNTEMGALPGFVKALWARDVEDEAKAAVLTVWEDQQARAVVLREYRRILDEFAASSVHLAAPLTHQAFPMARDPVGLLLDGVDYLELTCFHVALGALEHQLFEHAYGAFVRMTEPSVVAGIPTACTVIDAGGWQPAEATERQDGSQQQQLFTGALIWASPAARREWYEELFRASCASYELFGHKLDALNILAAGGVVARFLVLQEE</sequence>
<gene>
    <name evidence="1" type="ORF">MFIFM68171_05732</name>
</gene>
<keyword evidence="2" id="KW-1185">Reference proteome</keyword>
<reference evidence="1 2" key="1">
    <citation type="submission" date="2024-09" db="EMBL/GenBank/DDBJ databases">
        <title>Itraconazole resistance in Madurella fahalii resulting from another homologue of gene encoding cytochrome P450 14-alpha sterol demethylase (CYP51).</title>
        <authorList>
            <person name="Yoshioka I."/>
            <person name="Fahal A.H."/>
            <person name="Kaneko S."/>
            <person name="Yaguchi T."/>
        </authorList>
    </citation>
    <scope>NUCLEOTIDE SEQUENCE [LARGE SCALE GENOMIC DNA]</scope>
    <source>
        <strain evidence="1 2">IFM 68171</strain>
    </source>
</reference>
<dbReference type="Proteomes" id="UP001628179">
    <property type="component" value="Unassembled WGS sequence"/>
</dbReference>
<name>A0ABQ0GCP9_9PEZI</name>
<dbReference type="RefSeq" id="XP_070917253.1">
    <property type="nucleotide sequence ID" value="XM_071061152.1"/>
</dbReference>
<evidence type="ECO:0000313" key="1">
    <source>
        <dbReference type="EMBL" id="GAB1315522.1"/>
    </source>
</evidence>
<dbReference type="EMBL" id="BAAFSV010000003">
    <property type="protein sequence ID" value="GAB1315522.1"/>
    <property type="molecule type" value="Genomic_DNA"/>
</dbReference>
<dbReference type="Gene3D" id="3.30.70.100">
    <property type="match status" value="1"/>
</dbReference>
<accession>A0ABQ0GCP9</accession>
<comment type="caution">
    <text evidence="1">The sequence shown here is derived from an EMBL/GenBank/DDBJ whole genome shotgun (WGS) entry which is preliminary data.</text>
</comment>
<dbReference type="GeneID" id="98176475"/>
<proteinExistence type="predicted"/>